<proteinExistence type="inferred from homology"/>
<dbReference type="NCBIfam" id="NF006134">
    <property type="entry name" value="PRK08279.1"/>
    <property type="match status" value="1"/>
</dbReference>
<dbReference type="Proteomes" id="UP000247591">
    <property type="component" value="Unassembled WGS sequence"/>
</dbReference>
<dbReference type="Gene3D" id="3.30.300.30">
    <property type="match status" value="1"/>
</dbReference>
<dbReference type="GO" id="GO:0044539">
    <property type="term" value="P:long-chain fatty acid import into cell"/>
    <property type="evidence" value="ECO:0007669"/>
    <property type="project" value="TreeGrafter"/>
</dbReference>
<keyword evidence="2" id="KW-0436">Ligase</keyword>
<dbReference type="InterPro" id="IPR042099">
    <property type="entry name" value="ANL_N_sf"/>
</dbReference>
<protein>
    <submittedName>
        <fullName evidence="7">Fatty-acyl-CoA synthase</fullName>
    </submittedName>
</protein>
<evidence type="ECO:0000259" key="5">
    <source>
        <dbReference type="Pfam" id="PF00501"/>
    </source>
</evidence>
<comment type="caution">
    <text evidence="7">The sequence shown here is derived from an EMBL/GenBank/DDBJ whole genome shotgun (WGS) entry which is preliminary data.</text>
</comment>
<evidence type="ECO:0000259" key="6">
    <source>
        <dbReference type="Pfam" id="PF13193"/>
    </source>
</evidence>
<keyword evidence="3" id="KW-0547">Nucleotide-binding</keyword>
<evidence type="ECO:0000256" key="4">
    <source>
        <dbReference type="ARBA" id="ARBA00022840"/>
    </source>
</evidence>
<dbReference type="FunFam" id="3.30.300.30:FF:000020">
    <property type="entry name" value="Long-chain fatty acid transporter"/>
    <property type="match status" value="1"/>
</dbReference>
<evidence type="ECO:0000313" key="7">
    <source>
        <dbReference type="EMBL" id="PYE13768.1"/>
    </source>
</evidence>
<dbReference type="InterPro" id="IPR045851">
    <property type="entry name" value="AMP-bd_C_sf"/>
</dbReference>
<feature type="domain" description="AMP-dependent synthetase/ligase" evidence="5">
    <location>
        <begin position="89"/>
        <end position="390"/>
    </location>
</feature>
<dbReference type="GO" id="GO:0004467">
    <property type="term" value="F:long-chain fatty acid-CoA ligase activity"/>
    <property type="evidence" value="ECO:0007669"/>
    <property type="project" value="TreeGrafter"/>
</dbReference>
<evidence type="ECO:0000256" key="2">
    <source>
        <dbReference type="ARBA" id="ARBA00022598"/>
    </source>
</evidence>
<dbReference type="Pfam" id="PF13193">
    <property type="entry name" value="AMP-binding_C"/>
    <property type="match status" value="1"/>
</dbReference>
<dbReference type="Pfam" id="PF00501">
    <property type="entry name" value="AMP-binding"/>
    <property type="match status" value="1"/>
</dbReference>
<dbReference type="Gene3D" id="3.40.50.12780">
    <property type="entry name" value="N-terminal domain of ligase-like"/>
    <property type="match status" value="1"/>
</dbReference>
<keyword evidence="8" id="KW-1185">Reference proteome</keyword>
<dbReference type="PANTHER" id="PTHR43107:SF15">
    <property type="entry name" value="FATTY ACID TRANSPORT PROTEIN 3, ISOFORM A"/>
    <property type="match status" value="1"/>
</dbReference>
<feature type="domain" description="AMP-binding enzyme C-terminal" evidence="6">
    <location>
        <begin position="503"/>
        <end position="579"/>
    </location>
</feature>
<dbReference type="EMBL" id="QJSP01000015">
    <property type="protein sequence ID" value="PYE13768.1"/>
    <property type="molecule type" value="Genomic_DNA"/>
</dbReference>
<dbReference type="AlphaFoldDB" id="A0A318REM9"/>
<gene>
    <name evidence="7" type="ORF">DFR67_11593</name>
</gene>
<dbReference type="GO" id="GO:0005886">
    <property type="term" value="C:plasma membrane"/>
    <property type="evidence" value="ECO:0007669"/>
    <property type="project" value="TreeGrafter"/>
</dbReference>
<dbReference type="PROSITE" id="PS00455">
    <property type="entry name" value="AMP_BINDING"/>
    <property type="match status" value="1"/>
</dbReference>
<dbReference type="GO" id="GO:0005324">
    <property type="term" value="F:long-chain fatty acid transmembrane transporter activity"/>
    <property type="evidence" value="ECO:0007669"/>
    <property type="project" value="TreeGrafter"/>
</dbReference>
<name>A0A318REM9_WILLI</name>
<accession>A0A318REM9</accession>
<dbReference type="InterPro" id="IPR025110">
    <property type="entry name" value="AMP-bd_C"/>
</dbReference>
<dbReference type="GO" id="GO:0005524">
    <property type="term" value="F:ATP binding"/>
    <property type="evidence" value="ECO:0007669"/>
    <property type="project" value="UniProtKB-KW"/>
</dbReference>
<dbReference type="PANTHER" id="PTHR43107">
    <property type="entry name" value="LONG-CHAIN FATTY ACID TRANSPORT PROTEIN"/>
    <property type="match status" value="1"/>
</dbReference>
<reference evidence="7 8" key="1">
    <citation type="submission" date="2018-06" db="EMBL/GenBank/DDBJ databases">
        <title>Genomic Encyclopedia of Type Strains, Phase IV (KMG-IV): sequencing the most valuable type-strain genomes for metagenomic binning, comparative biology and taxonomic classification.</title>
        <authorList>
            <person name="Goeker M."/>
        </authorList>
    </citation>
    <scope>NUCLEOTIDE SEQUENCE [LARGE SCALE GENOMIC DNA]</scope>
    <source>
        <strain evidence="7 8">DSM 45521</strain>
    </source>
</reference>
<evidence type="ECO:0000256" key="1">
    <source>
        <dbReference type="ARBA" id="ARBA00006432"/>
    </source>
</evidence>
<evidence type="ECO:0000313" key="8">
    <source>
        <dbReference type="Proteomes" id="UP000247591"/>
    </source>
</evidence>
<sequence length="627" mass="67816">MNVGNLFYATATGEVDRGGVRLNSTVAQLTSIGAYVANESRNSVGLLDVTKGALGMVPDLPGVIRHAPGLILRRPKAEATIGSVFDGLVAKHPERPFVRFEGTSITYGEANRQINRYAAFFGKNGVGVGDVVGVLAKNKPQTLLVMLAAVKLGAIAGMLNYNQRGQVLSHSLGILDATVLVVDPDAAEALDSIEKSEVPEVTVDFAELDSQSEGLSEENPSVTAGLPASTKAFYIFTSGTTGMPKASIMSHYRWMTSMDGIGGMGVRLRHSDTMYSALPLYHNNALTVALSSVLASGACLAIGKSFSASKFWDDIILNRATAFCYIGELCRYLMAQPEKSTDRSHGVNIIVGNGMRSEIWDGFTKRFGIERVVEFYGASELNLAFINVFNLTKTAGFCPLPFKIVEYDAETGDPKRNAKDRLTKVPKGGTGLLISEISDRVPFDGYTDEDASNKKIIKDAFKSGDRWFNSGDLVRDLGMHHIAFVDRLGDTFRWKGENVATTEVEAELGGVDAIDHCVVYGVEVPDTDGKAGMAAVTVREGQELDPKALGKQLYDSLPAYAVPLFIRVVSELEQTSTFKNRKVELRDEGFGDVGEDKLYVLKGSADGYVEFYDEYPQDVAAAKVPRG</sequence>
<evidence type="ECO:0000256" key="3">
    <source>
        <dbReference type="ARBA" id="ARBA00022741"/>
    </source>
</evidence>
<keyword evidence="4" id="KW-0067">ATP-binding</keyword>
<dbReference type="SUPFAM" id="SSF56801">
    <property type="entry name" value="Acetyl-CoA synthetase-like"/>
    <property type="match status" value="1"/>
</dbReference>
<organism evidence="7 8">
    <name type="scientific">Williamsia limnetica</name>
    <dbReference type="NCBI Taxonomy" id="882452"/>
    <lineage>
        <taxon>Bacteria</taxon>
        <taxon>Bacillati</taxon>
        <taxon>Actinomycetota</taxon>
        <taxon>Actinomycetes</taxon>
        <taxon>Mycobacteriales</taxon>
        <taxon>Nocardiaceae</taxon>
        <taxon>Williamsia</taxon>
    </lineage>
</organism>
<dbReference type="InterPro" id="IPR020845">
    <property type="entry name" value="AMP-binding_CS"/>
</dbReference>
<comment type="similarity">
    <text evidence="1">Belongs to the ATP-dependent AMP-binding enzyme family.</text>
</comment>
<dbReference type="InterPro" id="IPR000873">
    <property type="entry name" value="AMP-dep_synth/lig_dom"/>
</dbReference>